<evidence type="ECO:0000256" key="2">
    <source>
        <dbReference type="ARBA" id="ARBA00022840"/>
    </source>
</evidence>
<dbReference type="Proteomes" id="UP001500909">
    <property type="component" value="Unassembled WGS sequence"/>
</dbReference>
<dbReference type="PROSITE" id="PS00455">
    <property type="entry name" value="AMP_BINDING"/>
    <property type="match status" value="1"/>
</dbReference>
<evidence type="ECO:0000256" key="1">
    <source>
        <dbReference type="ARBA" id="ARBA00022741"/>
    </source>
</evidence>
<evidence type="ECO:0000256" key="3">
    <source>
        <dbReference type="ARBA" id="ARBA00024484"/>
    </source>
</evidence>
<dbReference type="PANTHER" id="PTHR43272">
    <property type="entry name" value="LONG-CHAIN-FATTY-ACID--COA LIGASE"/>
    <property type="match status" value="1"/>
</dbReference>
<keyword evidence="1" id="KW-0547">Nucleotide-binding</keyword>
<dbReference type="PANTHER" id="PTHR43272:SF33">
    <property type="entry name" value="AMP-BINDING DOMAIN-CONTAINING PROTEIN-RELATED"/>
    <property type="match status" value="1"/>
</dbReference>
<dbReference type="EMBL" id="BAAABY010000010">
    <property type="protein sequence ID" value="GAA0452994.1"/>
    <property type="molecule type" value="Genomic_DNA"/>
</dbReference>
<evidence type="ECO:0000313" key="5">
    <source>
        <dbReference type="EMBL" id="GAA0452994.1"/>
    </source>
</evidence>
<organism evidence="5 6">
    <name type="scientific">Streptomyces olivaceiscleroticus</name>
    <dbReference type="NCBI Taxonomy" id="68245"/>
    <lineage>
        <taxon>Bacteria</taxon>
        <taxon>Bacillati</taxon>
        <taxon>Actinomycetota</taxon>
        <taxon>Actinomycetes</taxon>
        <taxon>Kitasatosporales</taxon>
        <taxon>Streptomycetaceae</taxon>
        <taxon>Streptomyces</taxon>
    </lineage>
</organism>
<evidence type="ECO:0000313" key="6">
    <source>
        <dbReference type="Proteomes" id="UP001500909"/>
    </source>
</evidence>
<dbReference type="InterPro" id="IPR020845">
    <property type="entry name" value="AMP-binding_CS"/>
</dbReference>
<comment type="catalytic activity">
    <reaction evidence="3">
        <text>a long-chain fatty acid + ATP + CoA = a long-chain fatty acyl-CoA + AMP + diphosphate</text>
        <dbReference type="Rhea" id="RHEA:15421"/>
        <dbReference type="ChEBI" id="CHEBI:30616"/>
        <dbReference type="ChEBI" id="CHEBI:33019"/>
        <dbReference type="ChEBI" id="CHEBI:57287"/>
        <dbReference type="ChEBI" id="CHEBI:57560"/>
        <dbReference type="ChEBI" id="CHEBI:83139"/>
        <dbReference type="ChEBI" id="CHEBI:456215"/>
        <dbReference type="EC" id="6.2.1.3"/>
    </reaction>
    <physiologicalReaction direction="left-to-right" evidence="3">
        <dbReference type="Rhea" id="RHEA:15422"/>
    </physiologicalReaction>
</comment>
<evidence type="ECO:0000259" key="4">
    <source>
        <dbReference type="Pfam" id="PF00501"/>
    </source>
</evidence>
<dbReference type="Pfam" id="PF00501">
    <property type="entry name" value="AMP-binding"/>
    <property type="match status" value="1"/>
</dbReference>
<dbReference type="InterPro" id="IPR000873">
    <property type="entry name" value="AMP-dep_synth/lig_dom"/>
</dbReference>
<protein>
    <submittedName>
        <fullName evidence="5">AMP-dependent synthetase/ligase</fullName>
    </submittedName>
</protein>
<accession>A0ABP3JGS5</accession>
<reference evidence="6" key="1">
    <citation type="journal article" date="2019" name="Int. J. Syst. Evol. Microbiol.">
        <title>The Global Catalogue of Microorganisms (GCM) 10K type strain sequencing project: providing services to taxonomists for standard genome sequencing and annotation.</title>
        <authorList>
            <consortium name="The Broad Institute Genomics Platform"/>
            <consortium name="The Broad Institute Genome Sequencing Center for Infectious Disease"/>
            <person name="Wu L."/>
            <person name="Ma J."/>
        </authorList>
    </citation>
    <scope>NUCLEOTIDE SEQUENCE [LARGE SCALE GENOMIC DNA]</scope>
    <source>
        <strain evidence="6">JCM 4805</strain>
    </source>
</reference>
<dbReference type="SUPFAM" id="SSF56801">
    <property type="entry name" value="Acetyl-CoA synthetase-like"/>
    <property type="match status" value="1"/>
</dbReference>
<keyword evidence="6" id="KW-1185">Reference proteome</keyword>
<name>A0ABP3JGS5_9ACTN</name>
<dbReference type="Pfam" id="PF23562">
    <property type="entry name" value="AMP-binding_C_3"/>
    <property type="match status" value="1"/>
</dbReference>
<dbReference type="RefSeq" id="WP_346094166.1">
    <property type="nucleotide sequence ID" value="NZ_BAAABY010000010.1"/>
</dbReference>
<dbReference type="CDD" id="cd05907">
    <property type="entry name" value="VL_LC_FACS_like"/>
    <property type="match status" value="1"/>
</dbReference>
<dbReference type="InterPro" id="IPR045851">
    <property type="entry name" value="AMP-bd_C_sf"/>
</dbReference>
<dbReference type="InterPro" id="IPR042099">
    <property type="entry name" value="ANL_N_sf"/>
</dbReference>
<sequence>MREISTPALVTAARTGGLADSVHELAERVPALPVIARRDPAAPGRWRQVTAAAFRTEVMALAKGLLADGVRPGDRVAVMSRTRYEWTLVSYAVWSIGAHLVPVYPTSSTEQLHALLAASRAETVVIENEQHAMTVASACDAQVRLRRVWQLDQDCVGRLGALGAHLADEDVHRLRRAVVPRDTAAVVQTSGTTGRPRGCVLTHGNLAAESDTLLAGWGRLTGPPGEQPAILAFLPLAHSYGLMVQVACLRGGILLGHEPEVTPQALLPALASFRPTFLFGVPYVFEKIYDTARRAAEENGRLRLFEAAADTALAYVRAVERQERGRGHGPGPALRARHALYERLVYGRIRGVLGGRVRTAVSGGSPLRADLGRIFAGAGLTIYDGYGLTETSGAVTAQPPGRVRFGTVGRPLPGCAVRIAEDGEVWVRGDVVCTGYVDERGSAPHDGWLATGDLGLLDEDGHLVITGRKKDIIITSGGKSVAPQRLEERIRSHPLVSQCLVVGDNRPYVAALITLDPDALEHWRRYRGGYQHARPGDPPEEGVRAAVQRAVAVANASVSRAESIRAFRILPGEFSVADGLLTPSLKLRRKAIETAYAAEIDALYTR</sequence>
<comment type="caution">
    <text evidence="5">The sequence shown here is derived from an EMBL/GenBank/DDBJ whole genome shotgun (WGS) entry which is preliminary data.</text>
</comment>
<proteinExistence type="predicted"/>
<dbReference type="Gene3D" id="3.40.50.12780">
    <property type="entry name" value="N-terminal domain of ligase-like"/>
    <property type="match status" value="1"/>
</dbReference>
<feature type="domain" description="AMP-dependent synthetase/ligase" evidence="4">
    <location>
        <begin position="39"/>
        <end position="436"/>
    </location>
</feature>
<gene>
    <name evidence="5" type="ORF">GCM10010361_16350</name>
</gene>
<dbReference type="Gene3D" id="3.30.300.30">
    <property type="match status" value="1"/>
</dbReference>
<keyword evidence="2" id="KW-0067">ATP-binding</keyword>